<dbReference type="GeneID" id="105315195"/>
<feature type="transmembrane region" description="Helical" evidence="6">
    <location>
        <begin position="20"/>
        <end position="45"/>
    </location>
</feature>
<keyword evidence="3 6" id="KW-1133">Transmembrane helix</keyword>
<dbReference type="Pfam" id="PF14934">
    <property type="entry name" value="TMEM254"/>
    <property type="match status" value="1"/>
</dbReference>
<accession>A0AAN0IRM9</accession>
<dbReference type="RefSeq" id="XP_011408050.2">
    <property type="nucleotide sequence ID" value="XM_011409748.2"/>
</dbReference>
<evidence type="ECO:0000256" key="5">
    <source>
        <dbReference type="ARBA" id="ARBA00034834"/>
    </source>
</evidence>
<feature type="transmembrane region" description="Helical" evidence="6">
    <location>
        <begin position="97"/>
        <end position="116"/>
    </location>
</feature>
<name>A0AAN0IRM9_AMPQE</name>
<keyword evidence="4 6" id="KW-0472">Membrane</keyword>
<organism evidence="7 8">
    <name type="scientific">Amphimedon queenslandica</name>
    <name type="common">Sponge</name>
    <dbReference type="NCBI Taxonomy" id="400682"/>
    <lineage>
        <taxon>Eukaryota</taxon>
        <taxon>Metazoa</taxon>
        <taxon>Porifera</taxon>
        <taxon>Demospongiae</taxon>
        <taxon>Heteroscleromorpha</taxon>
        <taxon>Haplosclerida</taxon>
        <taxon>Niphatidae</taxon>
        <taxon>Amphimedon</taxon>
    </lineage>
</organism>
<evidence type="ECO:0000256" key="2">
    <source>
        <dbReference type="ARBA" id="ARBA00022692"/>
    </source>
</evidence>
<dbReference type="GO" id="GO:0016020">
    <property type="term" value="C:membrane"/>
    <property type="evidence" value="ECO:0007669"/>
    <property type="project" value="UniProtKB-SubCell"/>
</dbReference>
<sequence>MTSHAHFTMAHNFRLRPWHNYAAGVVILGTQIALVVSPSIVPYDYLGPLGPILHNLAYKHERGMRIGCLAVWIIHACEASYAYFLARRANFSNKDSLFWAIQTFFLGFTSLVPLILKIKKIRRKQQ</sequence>
<dbReference type="Proteomes" id="UP000007879">
    <property type="component" value="Unassembled WGS sequence"/>
</dbReference>
<reference evidence="7" key="2">
    <citation type="submission" date="2024-06" db="UniProtKB">
        <authorList>
            <consortium name="EnsemblMetazoa"/>
        </authorList>
    </citation>
    <scope>IDENTIFICATION</scope>
</reference>
<evidence type="ECO:0000313" key="7">
    <source>
        <dbReference type="EnsemblMetazoa" id="XP_011408050.2"/>
    </source>
</evidence>
<dbReference type="InterPro" id="IPR028110">
    <property type="entry name" value="TMEM254"/>
</dbReference>
<reference evidence="8" key="1">
    <citation type="journal article" date="2010" name="Nature">
        <title>The Amphimedon queenslandica genome and the evolution of animal complexity.</title>
        <authorList>
            <person name="Srivastava M."/>
            <person name="Simakov O."/>
            <person name="Chapman J."/>
            <person name="Fahey B."/>
            <person name="Gauthier M.E."/>
            <person name="Mitros T."/>
            <person name="Richards G.S."/>
            <person name="Conaco C."/>
            <person name="Dacre M."/>
            <person name="Hellsten U."/>
            <person name="Larroux C."/>
            <person name="Putnam N.H."/>
            <person name="Stanke M."/>
            <person name="Adamska M."/>
            <person name="Darling A."/>
            <person name="Degnan S.M."/>
            <person name="Oakley T.H."/>
            <person name="Plachetzki D.C."/>
            <person name="Zhai Y."/>
            <person name="Adamski M."/>
            <person name="Calcino A."/>
            <person name="Cummins S.F."/>
            <person name="Goodstein D.M."/>
            <person name="Harris C."/>
            <person name="Jackson D.J."/>
            <person name="Leys S.P."/>
            <person name="Shu S."/>
            <person name="Woodcroft B.J."/>
            <person name="Vervoort M."/>
            <person name="Kosik K.S."/>
            <person name="Manning G."/>
            <person name="Degnan B.M."/>
            <person name="Rokhsar D.S."/>
        </authorList>
    </citation>
    <scope>NUCLEOTIDE SEQUENCE [LARGE SCALE GENOMIC DNA]</scope>
</reference>
<dbReference type="AlphaFoldDB" id="A0AAN0IRM9"/>
<dbReference type="KEGG" id="aqu:105315195"/>
<evidence type="ECO:0000313" key="8">
    <source>
        <dbReference type="Proteomes" id="UP000007879"/>
    </source>
</evidence>
<dbReference type="PANTHER" id="PTHR34104:SF3">
    <property type="entry name" value="TRANSMEMBRANE PROTEIN 254"/>
    <property type="match status" value="1"/>
</dbReference>
<dbReference type="PANTHER" id="PTHR34104">
    <property type="entry name" value="TRANSMEMBRANE PROTEIN 254"/>
    <property type="match status" value="1"/>
</dbReference>
<evidence type="ECO:0000256" key="6">
    <source>
        <dbReference type="SAM" id="Phobius"/>
    </source>
</evidence>
<keyword evidence="8" id="KW-1185">Reference proteome</keyword>
<comment type="subcellular location">
    <subcellularLocation>
        <location evidence="1">Membrane</location>
        <topology evidence="1">Multi-pass membrane protein</topology>
    </subcellularLocation>
</comment>
<feature type="transmembrane region" description="Helical" evidence="6">
    <location>
        <begin position="66"/>
        <end position="85"/>
    </location>
</feature>
<keyword evidence="2 6" id="KW-0812">Transmembrane</keyword>
<evidence type="ECO:0000256" key="3">
    <source>
        <dbReference type="ARBA" id="ARBA00022989"/>
    </source>
</evidence>
<protein>
    <recommendedName>
        <fullName evidence="5">Transmembrane protein 254</fullName>
    </recommendedName>
</protein>
<evidence type="ECO:0000256" key="4">
    <source>
        <dbReference type="ARBA" id="ARBA00023136"/>
    </source>
</evidence>
<proteinExistence type="predicted"/>
<dbReference type="EnsemblMetazoa" id="XM_011409748.2">
    <property type="protein sequence ID" value="XP_011408050.2"/>
    <property type="gene ID" value="LOC105315195"/>
</dbReference>
<evidence type="ECO:0000256" key="1">
    <source>
        <dbReference type="ARBA" id="ARBA00004141"/>
    </source>
</evidence>